<dbReference type="GO" id="GO:0003697">
    <property type="term" value="F:single-stranded DNA binding"/>
    <property type="evidence" value="ECO:0007669"/>
    <property type="project" value="InterPro"/>
</dbReference>
<evidence type="ECO:0000256" key="8">
    <source>
        <dbReference type="RuleBase" id="RU364100"/>
    </source>
</evidence>
<dbReference type="AlphaFoldDB" id="W0V963"/>
<dbReference type="EC" id="3.4.-.-" evidence="8"/>
<evidence type="ECO:0000256" key="3">
    <source>
        <dbReference type="ARBA" id="ARBA00022763"/>
    </source>
</evidence>
<evidence type="ECO:0000313" key="10">
    <source>
        <dbReference type="Proteomes" id="UP000027604"/>
    </source>
</evidence>
<dbReference type="SUPFAM" id="SSF143081">
    <property type="entry name" value="BB1717-like"/>
    <property type="match status" value="1"/>
</dbReference>
<dbReference type="HOGENOM" id="CLU_035990_6_1_4"/>
<evidence type="ECO:0000256" key="7">
    <source>
        <dbReference type="ARBA" id="ARBA00023239"/>
    </source>
</evidence>
<keyword evidence="10" id="KW-1185">Reference proteome</keyword>
<dbReference type="InterPro" id="IPR036590">
    <property type="entry name" value="SRAP-like"/>
</dbReference>
<dbReference type="GO" id="GO:0008233">
    <property type="term" value="F:peptidase activity"/>
    <property type="evidence" value="ECO:0007669"/>
    <property type="project" value="UniProtKB-KW"/>
</dbReference>
<name>W0V963_9BURK</name>
<keyword evidence="3" id="KW-0227">DNA damage</keyword>
<dbReference type="InterPro" id="IPR003738">
    <property type="entry name" value="SRAP"/>
</dbReference>
<keyword evidence="4 8" id="KW-0378">Hydrolase</keyword>
<comment type="similarity">
    <text evidence="1 8">Belongs to the SOS response-associated peptidase family.</text>
</comment>
<keyword evidence="5" id="KW-0190">Covalent protein-DNA linkage</keyword>
<protein>
    <recommendedName>
        <fullName evidence="8">Abasic site processing protein</fullName>
        <ecNumber evidence="8">3.4.-.-</ecNumber>
    </recommendedName>
</protein>
<dbReference type="eggNOG" id="COG2135">
    <property type="taxonomic scope" value="Bacteria"/>
</dbReference>
<dbReference type="PANTHER" id="PTHR13604:SF0">
    <property type="entry name" value="ABASIC SITE PROCESSING PROTEIN HMCES"/>
    <property type="match status" value="1"/>
</dbReference>
<dbReference type="GO" id="GO:0006508">
    <property type="term" value="P:proteolysis"/>
    <property type="evidence" value="ECO:0007669"/>
    <property type="project" value="UniProtKB-KW"/>
</dbReference>
<dbReference type="Gene3D" id="3.90.1680.10">
    <property type="entry name" value="SOS response associated peptidase-like"/>
    <property type="match status" value="1"/>
</dbReference>
<accession>W0V963</accession>
<dbReference type="Pfam" id="PF02586">
    <property type="entry name" value="SRAP"/>
    <property type="match status" value="1"/>
</dbReference>
<dbReference type="Proteomes" id="UP000027604">
    <property type="component" value="Chromosome I"/>
</dbReference>
<dbReference type="GO" id="GO:0106300">
    <property type="term" value="P:protein-DNA covalent cross-linking repair"/>
    <property type="evidence" value="ECO:0007669"/>
    <property type="project" value="InterPro"/>
</dbReference>
<evidence type="ECO:0000313" key="9">
    <source>
        <dbReference type="EMBL" id="CDG84130.1"/>
    </source>
</evidence>
<dbReference type="EMBL" id="HG322949">
    <property type="protein sequence ID" value="CDG84130.1"/>
    <property type="molecule type" value="Genomic_DNA"/>
</dbReference>
<dbReference type="KEGG" id="jag:GJA_3514"/>
<keyword evidence="2 8" id="KW-0645">Protease</keyword>
<evidence type="ECO:0000256" key="6">
    <source>
        <dbReference type="ARBA" id="ARBA00023125"/>
    </source>
</evidence>
<proteinExistence type="inferred from homology"/>
<dbReference type="GO" id="GO:0016829">
    <property type="term" value="F:lyase activity"/>
    <property type="evidence" value="ECO:0007669"/>
    <property type="project" value="UniProtKB-KW"/>
</dbReference>
<sequence>MDAVIGSAAEPLYNAAPGSYRPLMHIAGGQRRIDDLHWGYQASWAVGKVPVAINARLEKVSNRYWAPLLKNGRAILPADGWYEWTGDQGDKQPWHIHRADHTPLFIAALAHFGPASATPAAHGFTLVTADAEGGLLDVHDRRPVVFNYDDAALWLDPDLPAQQAEQLARSMALGPQAFHWFKVDRAVGNVRKQGGQLILPAK</sequence>
<keyword evidence="6" id="KW-0238">DNA-binding</keyword>
<reference evidence="9 10" key="1">
    <citation type="journal article" date="2015" name="Genome Announc.">
        <title>Genome Sequence of Mushroom Soft-Rot Pathogen Janthinobacterium agaricidamnosum.</title>
        <authorList>
            <person name="Graupner K."/>
            <person name="Lackner G."/>
            <person name="Hertweck C."/>
        </authorList>
    </citation>
    <scope>NUCLEOTIDE SEQUENCE [LARGE SCALE GENOMIC DNA]</scope>
    <source>
        <strain evidence="10">NBRC 102515 / DSM 9628</strain>
    </source>
</reference>
<dbReference type="STRING" id="1349767.GJA_3514"/>
<keyword evidence="7" id="KW-0456">Lyase</keyword>
<evidence type="ECO:0000256" key="1">
    <source>
        <dbReference type="ARBA" id="ARBA00008136"/>
    </source>
</evidence>
<dbReference type="PATRIC" id="fig|1349767.4.peg.114"/>
<gene>
    <name evidence="9" type="ORF">GJA_3514</name>
</gene>
<evidence type="ECO:0000256" key="2">
    <source>
        <dbReference type="ARBA" id="ARBA00022670"/>
    </source>
</evidence>
<evidence type="ECO:0000256" key="4">
    <source>
        <dbReference type="ARBA" id="ARBA00022801"/>
    </source>
</evidence>
<organism evidence="9 10">
    <name type="scientific">Janthinobacterium agaricidamnosum NBRC 102515 = DSM 9628</name>
    <dbReference type="NCBI Taxonomy" id="1349767"/>
    <lineage>
        <taxon>Bacteria</taxon>
        <taxon>Pseudomonadati</taxon>
        <taxon>Pseudomonadota</taxon>
        <taxon>Betaproteobacteria</taxon>
        <taxon>Burkholderiales</taxon>
        <taxon>Oxalobacteraceae</taxon>
        <taxon>Janthinobacterium</taxon>
    </lineage>
</organism>
<dbReference type="PANTHER" id="PTHR13604">
    <property type="entry name" value="DC12-RELATED"/>
    <property type="match status" value="1"/>
</dbReference>
<evidence type="ECO:0000256" key="5">
    <source>
        <dbReference type="ARBA" id="ARBA00023124"/>
    </source>
</evidence>